<name>A0ACA9T641_BIOOC</name>
<comment type="caution">
    <text evidence="1">The sequence shown here is derived from an EMBL/GenBank/DDBJ whole genome shotgun (WGS) entry which is preliminary data.</text>
</comment>
<accession>A0ACA9T641</accession>
<reference evidence="1" key="1">
    <citation type="submission" date="2020-04" db="EMBL/GenBank/DDBJ databases">
        <authorList>
            <person name="Broberg M."/>
        </authorList>
    </citation>
    <scope>NUCLEOTIDE SEQUENCE</scope>
</reference>
<protein>
    <submittedName>
        <fullName evidence="1">Uncharacterized protein</fullName>
    </submittedName>
</protein>
<evidence type="ECO:0000313" key="1">
    <source>
        <dbReference type="EMBL" id="CAG9936367.1"/>
    </source>
</evidence>
<keyword evidence="2" id="KW-1185">Reference proteome</keyword>
<reference evidence="1" key="2">
    <citation type="submission" date="2021-10" db="EMBL/GenBank/DDBJ databases">
        <authorList>
            <person name="Piombo E."/>
        </authorList>
    </citation>
    <scope>NUCLEOTIDE SEQUENCE</scope>
</reference>
<dbReference type="Proteomes" id="UP000836387">
    <property type="component" value="Unassembled WGS sequence"/>
</dbReference>
<evidence type="ECO:0000313" key="2">
    <source>
        <dbReference type="Proteomes" id="UP000836387"/>
    </source>
</evidence>
<gene>
    <name evidence="1" type="ORF">CRV2_00003547</name>
</gene>
<dbReference type="EMBL" id="CADEHS020000001">
    <property type="protein sequence ID" value="CAG9936367.1"/>
    <property type="molecule type" value="Genomic_DNA"/>
</dbReference>
<sequence>MYVVLGAGVVGLTTALELKRQYPSCNVLVLARDLPGDSPPTYASAWAGGNWISSATDNGPQEEWDRVTYLKFQELAKSHPECGIEAMDLRSVYEDDIENVHLLSQTTNKIWYNDLVGGIKYLPKEELPQGTKFGFEVSTFVINVQKYLPWLQAEAARLDIEIRRAIIDDLSEIPGRFPTTSAIFNCTGLGSLTLKGVKDHDIYPAKGQVYLVEAPPLGISKMYFRSSQRLGSQNTHVFPRGKDGGVILGGCRLNGDSNEQFDPVIGQGIKERCCALVPELGKPEDLRIIKQGVGFRASRRNGARIELERKYDVKVIHNYGSGGSGYQASWGMAKAAVDLLRLSVAIDKA</sequence>
<proteinExistence type="predicted"/>
<organism evidence="1 2">
    <name type="scientific">Clonostachys rosea f. rosea IK726</name>
    <dbReference type="NCBI Taxonomy" id="1349383"/>
    <lineage>
        <taxon>Eukaryota</taxon>
        <taxon>Fungi</taxon>
        <taxon>Dikarya</taxon>
        <taxon>Ascomycota</taxon>
        <taxon>Pezizomycotina</taxon>
        <taxon>Sordariomycetes</taxon>
        <taxon>Hypocreomycetidae</taxon>
        <taxon>Hypocreales</taxon>
        <taxon>Bionectriaceae</taxon>
        <taxon>Clonostachys</taxon>
    </lineage>
</organism>